<comment type="catalytic activity">
    <reaction evidence="8">
        <text>Couples ATP hydrolysis with the unwinding of duplex DNA by translocating in the 3'-5' direction.</text>
        <dbReference type="EC" id="5.6.2.4"/>
    </reaction>
</comment>
<evidence type="ECO:0000256" key="3">
    <source>
        <dbReference type="ARBA" id="ARBA00022801"/>
    </source>
</evidence>
<evidence type="ECO:0000256" key="2">
    <source>
        <dbReference type="ARBA" id="ARBA00022741"/>
    </source>
</evidence>
<evidence type="ECO:0000256" key="6">
    <source>
        <dbReference type="ARBA" id="ARBA00023125"/>
    </source>
</evidence>
<dbReference type="EMBL" id="DVKS01000180">
    <property type="protein sequence ID" value="HIT42511.1"/>
    <property type="molecule type" value="Genomic_DNA"/>
</dbReference>
<dbReference type="InterPro" id="IPR014017">
    <property type="entry name" value="DNA_helicase_UvrD-like_C"/>
</dbReference>
<proteinExistence type="inferred from homology"/>
<protein>
    <recommendedName>
        <fullName evidence="9">DNA 3'-5' helicase</fullName>
        <ecNumber evidence="9">5.6.2.4</ecNumber>
    </recommendedName>
</protein>
<organism evidence="14 15">
    <name type="scientific">Candidatus Caccovicinus merdipullorum</name>
    <dbReference type="NCBI Taxonomy" id="2840724"/>
    <lineage>
        <taxon>Bacteria</taxon>
        <taxon>Bacillati</taxon>
        <taxon>Bacillota</taxon>
        <taxon>Clostridia</taxon>
        <taxon>Eubacteriales</taxon>
        <taxon>Candidatus Caccovicinus</taxon>
    </lineage>
</organism>
<reference evidence="14" key="1">
    <citation type="submission" date="2020-10" db="EMBL/GenBank/DDBJ databases">
        <authorList>
            <person name="Gilroy R."/>
        </authorList>
    </citation>
    <scope>NUCLEOTIDE SEQUENCE</scope>
    <source>
        <strain evidence="14">CHK123-3438</strain>
    </source>
</reference>
<dbReference type="InterPro" id="IPR027417">
    <property type="entry name" value="P-loop_NTPase"/>
</dbReference>
<evidence type="ECO:0000313" key="14">
    <source>
        <dbReference type="EMBL" id="HIT42511.1"/>
    </source>
</evidence>
<evidence type="ECO:0000256" key="9">
    <source>
        <dbReference type="ARBA" id="ARBA00034808"/>
    </source>
</evidence>
<evidence type="ECO:0000256" key="7">
    <source>
        <dbReference type="ARBA" id="ARBA00023235"/>
    </source>
</evidence>
<dbReference type="CDD" id="cd18807">
    <property type="entry name" value="SF1_C_UvrD"/>
    <property type="match status" value="1"/>
</dbReference>
<dbReference type="AlphaFoldDB" id="A0A9D1GKN7"/>
<evidence type="ECO:0000256" key="8">
    <source>
        <dbReference type="ARBA" id="ARBA00034617"/>
    </source>
</evidence>
<feature type="domain" description="UvrD-like helicase ATP-binding" evidence="12">
    <location>
        <begin position="1"/>
        <end position="277"/>
    </location>
</feature>
<evidence type="ECO:0000259" key="13">
    <source>
        <dbReference type="PROSITE" id="PS51217"/>
    </source>
</evidence>
<keyword evidence="7" id="KW-0413">Isomerase</keyword>
<keyword evidence="6" id="KW-0238">DNA-binding</keyword>
<dbReference type="PANTHER" id="PTHR11070">
    <property type="entry name" value="UVRD / RECB / PCRA DNA HELICASE FAMILY MEMBER"/>
    <property type="match status" value="1"/>
</dbReference>
<evidence type="ECO:0000256" key="1">
    <source>
        <dbReference type="ARBA" id="ARBA00009922"/>
    </source>
</evidence>
<comment type="caution">
    <text evidence="14">The sequence shown here is derived from an EMBL/GenBank/DDBJ whole genome shotgun (WGS) entry which is preliminary data.</text>
</comment>
<keyword evidence="4 11" id="KW-0347">Helicase</keyword>
<feature type="binding site" evidence="11">
    <location>
        <begin position="22"/>
        <end position="29"/>
    </location>
    <ligand>
        <name>ATP</name>
        <dbReference type="ChEBI" id="CHEBI:30616"/>
    </ligand>
</feature>
<dbReference type="GO" id="GO:0033202">
    <property type="term" value="C:DNA helicase complex"/>
    <property type="evidence" value="ECO:0007669"/>
    <property type="project" value="TreeGrafter"/>
</dbReference>
<dbReference type="GO" id="GO:0000725">
    <property type="term" value="P:recombinational repair"/>
    <property type="evidence" value="ECO:0007669"/>
    <property type="project" value="TreeGrafter"/>
</dbReference>
<dbReference type="Proteomes" id="UP000886860">
    <property type="component" value="Unassembled WGS sequence"/>
</dbReference>
<evidence type="ECO:0000313" key="15">
    <source>
        <dbReference type="Proteomes" id="UP000886860"/>
    </source>
</evidence>
<accession>A0A9D1GKN7</accession>
<evidence type="ECO:0000256" key="11">
    <source>
        <dbReference type="PROSITE-ProRule" id="PRU00560"/>
    </source>
</evidence>
<gene>
    <name evidence="14" type="ORF">IAB60_10555</name>
</gene>
<evidence type="ECO:0000256" key="5">
    <source>
        <dbReference type="ARBA" id="ARBA00022840"/>
    </source>
</evidence>
<keyword evidence="2 11" id="KW-0547">Nucleotide-binding</keyword>
<dbReference type="Gene3D" id="1.10.486.10">
    <property type="entry name" value="PCRA, domain 4"/>
    <property type="match status" value="1"/>
</dbReference>
<keyword evidence="5 11" id="KW-0067">ATP-binding</keyword>
<dbReference type="Pfam" id="PF00580">
    <property type="entry name" value="UvrD-helicase"/>
    <property type="match status" value="1"/>
</dbReference>
<sequence>MPFNEAQSRAVRHGKGPMMVLAGPGSGKTTVIVGRVRNLVENQGVSPSNILVITFTRAAAREMEERYLAYDMEQTGGRVSFGTFHSVFFRILKLAYQYDGGNIVREEQQVQFIREEMGRLSLDVEDEGEFIRSILSEISMVKGEMIPLEHYYAKNCSEEIFKQLYENYQQEMGRRGLLDFDDMLVMCYRLFRERKDILSAWQRKYQYILIDEFQDINRIQYEVVKMMALPGNNLFIVGDDDQSIYRFRGARPELMLGFPKDYPQCGRVLLDVNYRSTPQIVEAAGRLIAHNKTRFAKEIRAVRRPGRPVITRVFQDGAMEAEAISRELRDYAKAGVKWEQMAVLFRTNLGPRLLVEKLMEYNIPFCLRDELPNLFDHWIARNILDYILAARGHMERARILSIINRPKRYVSRDALEGEMINWEQVKSFYQDKGWMVERIEDLEIHLMSIKKMVPAAAVNYIRKAVGYNEFLKEYAAFRRMKPEELYEIADQVQESAAQFQTAEAWFQHIARYREQLKEQARERNQKREGVSLMTMHSSKGLEFRVVFILDANEGVTPHHKAFLDADMEEERRMFYVAMTRAKERLHVYYVKERYHKKQEVSRFVKEYLEQEAK</sequence>
<dbReference type="PROSITE" id="PS51217">
    <property type="entry name" value="UVRD_HELICASE_CTER"/>
    <property type="match status" value="1"/>
</dbReference>
<evidence type="ECO:0000256" key="4">
    <source>
        <dbReference type="ARBA" id="ARBA00022806"/>
    </source>
</evidence>
<dbReference type="EC" id="5.6.2.4" evidence="9"/>
<evidence type="ECO:0000256" key="10">
    <source>
        <dbReference type="ARBA" id="ARBA00048988"/>
    </source>
</evidence>
<dbReference type="PANTHER" id="PTHR11070:SF2">
    <property type="entry name" value="ATP-DEPENDENT DNA HELICASE SRS2"/>
    <property type="match status" value="1"/>
</dbReference>
<dbReference type="CDD" id="cd17932">
    <property type="entry name" value="DEXQc_UvrD"/>
    <property type="match status" value="1"/>
</dbReference>
<dbReference type="GO" id="GO:0005829">
    <property type="term" value="C:cytosol"/>
    <property type="evidence" value="ECO:0007669"/>
    <property type="project" value="TreeGrafter"/>
</dbReference>
<dbReference type="InterPro" id="IPR000212">
    <property type="entry name" value="DNA_helicase_UvrD/REP"/>
</dbReference>
<dbReference type="SUPFAM" id="SSF52540">
    <property type="entry name" value="P-loop containing nucleoside triphosphate hydrolases"/>
    <property type="match status" value="1"/>
</dbReference>
<dbReference type="InterPro" id="IPR013986">
    <property type="entry name" value="DExx_box_DNA_helicase_dom_sf"/>
</dbReference>
<feature type="domain" description="UvrD-like helicase C-terminal" evidence="13">
    <location>
        <begin position="278"/>
        <end position="540"/>
    </location>
</feature>
<keyword evidence="3 11" id="KW-0378">Hydrolase</keyword>
<dbReference type="Pfam" id="PF13361">
    <property type="entry name" value="UvrD_C"/>
    <property type="match status" value="1"/>
</dbReference>
<name>A0A9D1GKN7_9FIRM</name>
<dbReference type="PROSITE" id="PS51198">
    <property type="entry name" value="UVRD_HELICASE_ATP_BIND"/>
    <property type="match status" value="1"/>
</dbReference>
<comment type="catalytic activity">
    <reaction evidence="10">
        <text>ATP + H2O = ADP + phosphate + H(+)</text>
        <dbReference type="Rhea" id="RHEA:13065"/>
        <dbReference type="ChEBI" id="CHEBI:15377"/>
        <dbReference type="ChEBI" id="CHEBI:15378"/>
        <dbReference type="ChEBI" id="CHEBI:30616"/>
        <dbReference type="ChEBI" id="CHEBI:43474"/>
        <dbReference type="ChEBI" id="CHEBI:456216"/>
        <dbReference type="EC" id="5.6.2.4"/>
    </reaction>
</comment>
<reference evidence="14" key="2">
    <citation type="journal article" date="2021" name="PeerJ">
        <title>Extensive microbial diversity within the chicken gut microbiome revealed by metagenomics and culture.</title>
        <authorList>
            <person name="Gilroy R."/>
            <person name="Ravi A."/>
            <person name="Getino M."/>
            <person name="Pursley I."/>
            <person name="Horton D.L."/>
            <person name="Alikhan N.F."/>
            <person name="Baker D."/>
            <person name="Gharbi K."/>
            <person name="Hall N."/>
            <person name="Watson M."/>
            <person name="Adriaenssens E.M."/>
            <person name="Foster-Nyarko E."/>
            <person name="Jarju S."/>
            <person name="Secka A."/>
            <person name="Antonio M."/>
            <person name="Oren A."/>
            <person name="Chaudhuri R.R."/>
            <person name="La Ragione R."/>
            <person name="Hildebrand F."/>
            <person name="Pallen M.J."/>
        </authorList>
    </citation>
    <scope>NUCLEOTIDE SEQUENCE</scope>
    <source>
        <strain evidence="14">CHK123-3438</strain>
    </source>
</reference>
<dbReference type="GO" id="GO:0003677">
    <property type="term" value="F:DNA binding"/>
    <property type="evidence" value="ECO:0007669"/>
    <property type="project" value="UniProtKB-KW"/>
</dbReference>
<dbReference type="GO" id="GO:0043138">
    <property type="term" value="F:3'-5' DNA helicase activity"/>
    <property type="evidence" value="ECO:0007669"/>
    <property type="project" value="UniProtKB-EC"/>
</dbReference>
<evidence type="ECO:0000259" key="12">
    <source>
        <dbReference type="PROSITE" id="PS51198"/>
    </source>
</evidence>
<dbReference type="Gene3D" id="3.40.50.300">
    <property type="entry name" value="P-loop containing nucleotide triphosphate hydrolases"/>
    <property type="match status" value="2"/>
</dbReference>
<dbReference type="Gene3D" id="1.10.10.160">
    <property type="match status" value="1"/>
</dbReference>
<dbReference type="GO" id="GO:0005524">
    <property type="term" value="F:ATP binding"/>
    <property type="evidence" value="ECO:0007669"/>
    <property type="project" value="UniProtKB-UniRule"/>
</dbReference>
<comment type="similarity">
    <text evidence="1">Belongs to the helicase family. UvrD subfamily.</text>
</comment>
<dbReference type="InterPro" id="IPR014016">
    <property type="entry name" value="UvrD-like_ATP-bd"/>
</dbReference>
<dbReference type="GO" id="GO:0016787">
    <property type="term" value="F:hydrolase activity"/>
    <property type="evidence" value="ECO:0007669"/>
    <property type="project" value="UniProtKB-UniRule"/>
</dbReference>